<accession>E9SCX3</accession>
<evidence type="ECO:0000313" key="2">
    <source>
        <dbReference type="Proteomes" id="UP000004259"/>
    </source>
</evidence>
<sequence length="55" mass="6621">MTTYIFIISYTDLFFKTNHIIFTKMQDYPEPKSHIMKILIFRTAIAKPTEKCYNL</sequence>
<name>E9SCX3_RUMAL</name>
<organism evidence="1 2">
    <name type="scientific">Ruminococcus albus 8</name>
    <dbReference type="NCBI Taxonomy" id="246199"/>
    <lineage>
        <taxon>Bacteria</taxon>
        <taxon>Bacillati</taxon>
        <taxon>Bacillota</taxon>
        <taxon>Clostridia</taxon>
        <taxon>Eubacteriales</taxon>
        <taxon>Oscillospiraceae</taxon>
        <taxon>Ruminococcus</taxon>
    </lineage>
</organism>
<dbReference type="STRING" id="246199.CUS_6727"/>
<keyword evidence="2" id="KW-1185">Reference proteome</keyword>
<protein>
    <submittedName>
        <fullName evidence="1">Conserved domain protein</fullName>
    </submittedName>
</protein>
<dbReference type="Proteomes" id="UP000004259">
    <property type="component" value="Unassembled WGS sequence"/>
</dbReference>
<dbReference type="AlphaFoldDB" id="E9SCX3"/>
<gene>
    <name evidence="1" type="ORF">CUS_6727</name>
</gene>
<comment type="caution">
    <text evidence="1">The sequence shown here is derived from an EMBL/GenBank/DDBJ whole genome shotgun (WGS) entry which is preliminary data.</text>
</comment>
<dbReference type="EMBL" id="ADKM02000085">
    <property type="protein sequence ID" value="EGC02941.1"/>
    <property type="molecule type" value="Genomic_DNA"/>
</dbReference>
<proteinExistence type="predicted"/>
<reference evidence="1 2" key="1">
    <citation type="submission" date="2011-02" db="EMBL/GenBank/DDBJ databases">
        <authorList>
            <person name="Nelson K.E."/>
            <person name="Sutton G."/>
            <person name="Torralba M."/>
            <person name="Durkin S."/>
            <person name="Harkins D."/>
            <person name="Montgomery R."/>
            <person name="Ziemer C."/>
            <person name="Klaassens E."/>
            <person name="Ocuiv P."/>
            <person name="Morrison M."/>
        </authorList>
    </citation>
    <scope>NUCLEOTIDE SEQUENCE [LARGE SCALE GENOMIC DNA]</scope>
    <source>
        <strain evidence="1 2">8</strain>
    </source>
</reference>
<evidence type="ECO:0000313" key="1">
    <source>
        <dbReference type="EMBL" id="EGC02941.1"/>
    </source>
</evidence>